<comment type="caution">
    <text evidence="1">The sequence shown here is derived from an EMBL/GenBank/DDBJ whole genome shotgun (WGS) entry which is preliminary data.</text>
</comment>
<accession>A0A6L3AUT7</accession>
<evidence type="ECO:0000313" key="1">
    <source>
        <dbReference type="EMBL" id="KAA0680869.1"/>
    </source>
</evidence>
<dbReference type="AlphaFoldDB" id="A0A6L3AUT7"/>
<protein>
    <submittedName>
        <fullName evidence="1">Uncharacterized protein</fullName>
    </submittedName>
</protein>
<evidence type="ECO:0000313" key="2">
    <source>
        <dbReference type="Proteomes" id="UP000476837"/>
    </source>
</evidence>
<sequence>MTEFSLGPRRCGARGVCGSGAGLDGSARWGQRRHEALRIRQHRPVTVPVRSAGEGRGIMVIPVTPVRVPRPVSWRFSVW</sequence>
<organism evidence="1 2">
    <name type="scientific">Azospirillum brasilense</name>
    <dbReference type="NCBI Taxonomy" id="192"/>
    <lineage>
        <taxon>Bacteria</taxon>
        <taxon>Pseudomonadati</taxon>
        <taxon>Pseudomonadota</taxon>
        <taxon>Alphaproteobacteria</taxon>
        <taxon>Rhodospirillales</taxon>
        <taxon>Azospirillaceae</taxon>
        <taxon>Azospirillum</taxon>
    </lineage>
</organism>
<dbReference type="Proteomes" id="UP000476837">
    <property type="component" value="Unassembled WGS sequence"/>
</dbReference>
<gene>
    <name evidence="1" type="ORF">DS837_23390</name>
</gene>
<dbReference type="EMBL" id="QOKV01000018">
    <property type="protein sequence ID" value="KAA0680869.1"/>
    <property type="molecule type" value="Genomic_DNA"/>
</dbReference>
<name>A0A6L3AUT7_AZOBR</name>
<proteinExistence type="predicted"/>
<reference evidence="1 2" key="1">
    <citation type="submission" date="2018-07" db="EMBL/GenBank/DDBJ databases">
        <title>Genome sequence of Roseomonas fauriae ATCC 49958.</title>
        <authorList>
            <person name="Sant'Anna F.H."/>
            <person name="Baldani J.I."/>
            <person name="Zilli J.E."/>
            <person name="Reis V.M."/>
            <person name="Hartmann A."/>
            <person name="Cruz L."/>
            <person name="de Souza E.M."/>
            <person name="de Oliveira Pedrosa F."/>
            <person name="Passaglia L.M.P."/>
        </authorList>
    </citation>
    <scope>NUCLEOTIDE SEQUENCE [LARGE SCALE GENOMIC DNA]</scope>
    <source>
        <strain evidence="1 2">ATCC 49958</strain>
    </source>
</reference>